<comment type="caution">
    <text evidence="2">The sequence shown here is derived from an EMBL/GenBank/DDBJ whole genome shotgun (WGS) entry which is preliminary data.</text>
</comment>
<accession>A0A0F8ZV36</accession>
<protein>
    <recommendedName>
        <fullName evidence="1">Ice-binding protein C-terminal domain-containing protein</fullName>
    </recommendedName>
</protein>
<dbReference type="Pfam" id="PF07589">
    <property type="entry name" value="PEP-CTERM"/>
    <property type="match status" value="1"/>
</dbReference>
<reference evidence="2" key="1">
    <citation type="journal article" date="2015" name="Nature">
        <title>Complex archaea that bridge the gap between prokaryotes and eukaryotes.</title>
        <authorList>
            <person name="Spang A."/>
            <person name="Saw J.H."/>
            <person name="Jorgensen S.L."/>
            <person name="Zaremba-Niedzwiedzka K."/>
            <person name="Martijn J."/>
            <person name="Lind A.E."/>
            <person name="van Eijk R."/>
            <person name="Schleper C."/>
            <person name="Guy L."/>
            <person name="Ettema T.J."/>
        </authorList>
    </citation>
    <scope>NUCLEOTIDE SEQUENCE</scope>
</reference>
<evidence type="ECO:0000313" key="2">
    <source>
        <dbReference type="EMBL" id="KKK97768.1"/>
    </source>
</evidence>
<dbReference type="NCBIfam" id="TIGR02595">
    <property type="entry name" value="PEP_CTERM"/>
    <property type="match status" value="1"/>
</dbReference>
<dbReference type="EMBL" id="LAZR01045903">
    <property type="protein sequence ID" value="KKK97768.1"/>
    <property type="molecule type" value="Genomic_DNA"/>
</dbReference>
<dbReference type="AlphaFoldDB" id="A0A0F8ZV36"/>
<proteinExistence type="predicted"/>
<sequence>MQVSASRKARKPGVIVGLVMVLGIAMRLPAAVITLGTAATVDDLFTGTASPIGSVQITSLTVPRLDTSIYSQAYTDGTEYAYLYQLDSEASSLDPVEQFTVCPFAGADASVEMGYLTGTVPDGFLSGVDQDPEDTGSVYLPTSIVSFYYNVRAGYELTPGEQSAVMYVMSDLSPGQITGNVINGSVASGNVVGPIPEPTTMSLLALGGLGLIRRKRK</sequence>
<feature type="domain" description="Ice-binding protein C-terminal" evidence="1">
    <location>
        <begin position="194"/>
        <end position="216"/>
    </location>
</feature>
<gene>
    <name evidence="2" type="ORF">LCGC14_2649450</name>
</gene>
<dbReference type="InterPro" id="IPR013424">
    <property type="entry name" value="Ice-binding_C"/>
</dbReference>
<organism evidence="2">
    <name type="scientific">marine sediment metagenome</name>
    <dbReference type="NCBI Taxonomy" id="412755"/>
    <lineage>
        <taxon>unclassified sequences</taxon>
        <taxon>metagenomes</taxon>
        <taxon>ecological metagenomes</taxon>
    </lineage>
</organism>
<name>A0A0F8ZV36_9ZZZZ</name>
<evidence type="ECO:0000259" key="1">
    <source>
        <dbReference type="Pfam" id="PF07589"/>
    </source>
</evidence>